<keyword evidence="6 11" id="KW-1133">Transmembrane helix</keyword>
<comment type="caution">
    <text evidence="12">The sequence shown here is derived from an EMBL/GenBank/DDBJ whole genome shotgun (WGS) entry which is preliminary data.</text>
</comment>
<evidence type="ECO:0000256" key="2">
    <source>
        <dbReference type="ARBA" id="ARBA00004173"/>
    </source>
</evidence>
<comment type="subcellular location">
    <subcellularLocation>
        <location evidence="1">Membrane</location>
        <topology evidence="1">Single-pass membrane protein</topology>
    </subcellularLocation>
    <subcellularLocation>
        <location evidence="2">Mitochondrion</location>
    </subcellularLocation>
</comment>
<evidence type="ECO:0000256" key="4">
    <source>
        <dbReference type="ARBA" id="ARBA00022692"/>
    </source>
</evidence>
<dbReference type="STRING" id="329885.A0A4V5NAR1"/>
<evidence type="ECO:0000256" key="9">
    <source>
        <dbReference type="ARBA" id="ARBA00023136"/>
    </source>
</evidence>
<dbReference type="Pfam" id="PF10494">
    <property type="entry name" value="Stk19"/>
    <property type="match status" value="1"/>
</dbReference>
<keyword evidence="8" id="KW-0496">Mitochondrion</keyword>
<feature type="compositionally biased region" description="Polar residues" evidence="10">
    <location>
        <begin position="260"/>
        <end position="274"/>
    </location>
</feature>
<keyword evidence="4 11" id="KW-0812">Transmembrane</keyword>
<evidence type="ECO:0008006" key="14">
    <source>
        <dbReference type="Google" id="ProtNLM"/>
    </source>
</evidence>
<feature type="compositionally biased region" description="Polar residues" evidence="10">
    <location>
        <begin position="47"/>
        <end position="58"/>
    </location>
</feature>
<keyword evidence="5" id="KW-0809">Transit peptide</keyword>
<organism evidence="12 13">
    <name type="scientific">Friedmanniomyces endolithicus</name>
    <dbReference type="NCBI Taxonomy" id="329885"/>
    <lineage>
        <taxon>Eukaryota</taxon>
        <taxon>Fungi</taxon>
        <taxon>Dikarya</taxon>
        <taxon>Ascomycota</taxon>
        <taxon>Pezizomycotina</taxon>
        <taxon>Dothideomycetes</taxon>
        <taxon>Dothideomycetidae</taxon>
        <taxon>Mycosphaerellales</taxon>
        <taxon>Teratosphaeriaceae</taxon>
        <taxon>Friedmanniomyces</taxon>
    </lineage>
</organism>
<dbReference type="Proteomes" id="UP000310066">
    <property type="component" value="Unassembled WGS sequence"/>
</dbReference>
<sequence length="658" mass="72233">MPVSKSPFPRRKSSSSSPFTAYPRKKPSLSRQSSSFSKDKFTDEQLSDTGLTPSLAPSGTPQDVLSLVRYVQQNTWDAIPEVSGMNSSRIAETLRYRETLPPVVSLPHLYALSVSPTETERGLARLVAQGVARKTVIPGRAVANSGGSVLAEGVVVINEWKALLRSQADIDGQTKDKYFALMDARSGSTTTPTTGLERDDFQQLVRAGFLTNPTAVSNSASPSTLPGMSSLLDPYKAPSGSLAAVGGRGAVHESGGGGSALSTQSSRSHDSNALSPEMTFSLPNTGAYLKLLSSARLHLVHLLKQLSPRYREATRDLLKERWEGNTLGDAASVAKRARGEWNGVLPGKTKKWREFHGLRFEWVLEECVGCGAVEVFETGMGVMGHSPAHWSSGAVRAISRLTWTASSARPSIAATHLSNPHHNQQVERRSSATAAYTQARWASRRAPHVRPAPPSPINTATTAALVSQRTFYSTPIRSRDHHFDTLKFVQRLKQEGFTEDQSVAMMKVLGDVIEESIQNLTRTMVLREDQEKATYTQKVDFAKLRSELLSADTTESSLMRASHEKLTNDLAKLNNRLRDEVQRTQASVRLDLNLEKGRIREEANSQDLKIKETETRIEQESAALRERLEAVKFSTLQWLMGVCTGTAAILLGVWRLLM</sequence>
<feature type="transmembrane region" description="Helical" evidence="11">
    <location>
        <begin position="636"/>
        <end position="657"/>
    </location>
</feature>
<dbReference type="GO" id="GO:0033617">
    <property type="term" value="P:mitochondrial respiratory chain complex IV assembly"/>
    <property type="evidence" value="ECO:0007669"/>
    <property type="project" value="TreeGrafter"/>
</dbReference>
<evidence type="ECO:0000256" key="3">
    <source>
        <dbReference type="ARBA" id="ARBA00007224"/>
    </source>
</evidence>
<feature type="region of interest" description="Disordered" evidence="10">
    <location>
        <begin position="1"/>
        <end position="58"/>
    </location>
</feature>
<evidence type="ECO:0000313" key="12">
    <source>
        <dbReference type="EMBL" id="TKA48619.1"/>
    </source>
</evidence>
<dbReference type="Gene3D" id="1.20.5.340">
    <property type="match status" value="1"/>
</dbReference>
<comment type="similarity">
    <text evidence="3">Belongs to the CCDC90 family.</text>
</comment>
<dbReference type="AlphaFoldDB" id="A0A4V5NAR1"/>
<gene>
    <name evidence="12" type="ORF">B0A54_00755</name>
</gene>
<accession>A0A4V5NAR1</accession>
<feature type="compositionally biased region" description="Gly residues" evidence="10">
    <location>
        <begin position="246"/>
        <end position="259"/>
    </location>
</feature>
<evidence type="ECO:0000313" key="13">
    <source>
        <dbReference type="Proteomes" id="UP000310066"/>
    </source>
</evidence>
<dbReference type="FunFam" id="1.20.5.340:FF:000018">
    <property type="entry name" value="Mitochondrial protein FMP32"/>
    <property type="match status" value="1"/>
</dbReference>
<dbReference type="InterPro" id="IPR018865">
    <property type="entry name" value="STK19-like"/>
</dbReference>
<evidence type="ECO:0000256" key="11">
    <source>
        <dbReference type="SAM" id="Phobius"/>
    </source>
</evidence>
<dbReference type="GO" id="GO:0005739">
    <property type="term" value="C:mitochondrion"/>
    <property type="evidence" value="ECO:0007669"/>
    <property type="project" value="UniProtKB-SubCell"/>
</dbReference>
<evidence type="ECO:0000256" key="1">
    <source>
        <dbReference type="ARBA" id="ARBA00004167"/>
    </source>
</evidence>
<evidence type="ECO:0000256" key="10">
    <source>
        <dbReference type="SAM" id="MobiDB-lite"/>
    </source>
</evidence>
<dbReference type="OrthoDB" id="3980126at2759"/>
<reference evidence="12 13" key="1">
    <citation type="submission" date="2017-03" db="EMBL/GenBank/DDBJ databases">
        <title>Genomes of endolithic fungi from Antarctica.</title>
        <authorList>
            <person name="Coleine C."/>
            <person name="Masonjones S."/>
            <person name="Stajich J.E."/>
        </authorList>
    </citation>
    <scope>NUCLEOTIDE SEQUENCE [LARGE SCALE GENOMIC DNA]</scope>
    <source>
        <strain evidence="12 13">CCFEE 5311</strain>
    </source>
</reference>
<proteinExistence type="inferred from homology"/>
<keyword evidence="9 11" id="KW-0472">Membrane</keyword>
<evidence type="ECO:0000256" key="6">
    <source>
        <dbReference type="ARBA" id="ARBA00022989"/>
    </source>
</evidence>
<dbReference type="EMBL" id="NAJP01000003">
    <property type="protein sequence ID" value="TKA48619.1"/>
    <property type="molecule type" value="Genomic_DNA"/>
</dbReference>
<dbReference type="PANTHER" id="PTHR14360">
    <property type="entry name" value="PROTEIN FMP32, MITOCHONDRIAL"/>
    <property type="match status" value="1"/>
</dbReference>
<dbReference type="PANTHER" id="PTHR14360:SF1">
    <property type="entry name" value="PROTEIN FMP32, MITOCHONDRIAL"/>
    <property type="match status" value="1"/>
</dbReference>
<evidence type="ECO:0000256" key="7">
    <source>
        <dbReference type="ARBA" id="ARBA00023054"/>
    </source>
</evidence>
<evidence type="ECO:0000256" key="8">
    <source>
        <dbReference type="ARBA" id="ARBA00023128"/>
    </source>
</evidence>
<protein>
    <recommendedName>
        <fullName evidence="14">DUF1640 domain-containing protein</fullName>
    </recommendedName>
</protein>
<feature type="region of interest" description="Disordered" evidence="10">
    <location>
        <begin position="246"/>
        <end position="277"/>
    </location>
</feature>
<evidence type="ECO:0000256" key="5">
    <source>
        <dbReference type="ARBA" id="ARBA00022946"/>
    </source>
</evidence>
<dbReference type="GO" id="GO:0016020">
    <property type="term" value="C:membrane"/>
    <property type="evidence" value="ECO:0007669"/>
    <property type="project" value="UniProtKB-SubCell"/>
</dbReference>
<keyword evidence="7" id="KW-0175">Coiled coil</keyword>
<dbReference type="InterPro" id="IPR024461">
    <property type="entry name" value="CCDC90-like"/>
</dbReference>
<name>A0A4V5NAR1_9PEZI</name>
<dbReference type="Pfam" id="PF07798">
    <property type="entry name" value="CCDC90-like"/>
    <property type="match status" value="1"/>
</dbReference>